<name>A0ACC3MBF1_9PEZI</name>
<protein>
    <submittedName>
        <fullName evidence="1">Uncharacterized protein</fullName>
    </submittedName>
</protein>
<evidence type="ECO:0000313" key="1">
    <source>
        <dbReference type="EMBL" id="KAK3683260.1"/>
    </source>
</evidence>
<gene>
    <name evidence="1" type="ORF">LTR37_020403</name>
</gene>
<sequence>MKRVSSTLKSPERRSKRECRENLSIGRKQSLDSTEDHLDILDTEEATNRLSRAYHPFAHELIDEALRCFTDERKIMTSSRRECHVETAHFQHTCVIRVGGLKWLSHREDARDRLRYWDFASAARALGAAYTSMKCYPPRDDKECFHEHSVDLLGWLQTKAWSEIRSNVYRCLGSVFAAELVDRIFDYALVAECITEQPGTQLIDVEAEARGWDATSTKEIYRCGNMRYGNQSESPFGSSLNSEDEYDDGPLDYE</sequence>
<dbReference type="EMBL" id="JAUTXU010000354">
    <property type="protein sequence ID" value="KAK3683260.1"/>
    <property type="molecule type" value="Genomic_DNA"/>
</dbReference>
<accession>A0ACC3MBF1</accession>
<proteinExistence type="predicted"/>
<keyword evidence="2" id="KW-1185">Reference proteome</keyword>
<reference evidence="1" key="1">
    <citation type="submission" date="2023-07" db="EMBL/GenBank/DDBJ databases">
        <title>Black Yeasts Isolated from many extreme environments.</title>
        <authorList>
            <person name="Coleine C."/>
            <person name="Stajich J.E."/>
            <person name="Selbmann L."/>
        </authorList>
    </citation>
    <scope>NUCLEOTIDE SEQUENCE</scope>
    <source>
        <strain evidence="1">CCFEE 5714</strain>
    </source>
</reference>
<organism evidence="1 2">
    <name type="scientific">Vermiconidia calcicola</name>
    <dbReference type="NCBI Taxonomy" id="1690605"/>
    <lineage>
        <taxon>Eukaryota</taxon>
        <taxon>Fungi</taxon>
        <taxon>Dikarya</taxon>
        <taxon>Ascomycota</taxon>
        <taxon>Pezizomycotina</taxon>
        <taxon>Dothideomycetes</taxon>
        <taxon>Dothideomycetidae</taxon>
        <taxon>Mycosphaerellales</taxon>
        <taxon>Extremaceae</taxon>
        <taxon>Vermiconidia</taxon>
    </lineage>
</organism>
<evidence type="ECO:0000313" key="2">
    <source>
        <dbReference type="Proteomes" id="UP001281147"/>
    </source>
</evidence>
<comment type="caution">
    <text evidence="1">The sequence shown here is derived from an EMBL/GenBank/DDBJ whole genome shotgun (WGS) entry which is preliminary data.</text>
</comment>
<dbReference type="Proteomes" id="UP001281147">
    <property type="component" value="Unassembled WGS sequence"/>
</dbReference>